<dbReference type="GO" id="GO:0009037">
    <property type="term" value="F:tyrosine-based site-specific recombinase activity"/>
    <property type="evidence" value="ECO:0007669"/>
    <property type="project" value="UniProtKB-UniRule"/>
</dbReference>
<dbReference type="PANTHER" id="PTHR30349:SF81">
    <property type="entry name" value="TYROSINE RECOMBINASE XERC"/>
    <property type="match status" value="1"/>
</dbReference>
<dbReference type="InterPro" id="IPR050090">
    <property type="entry name" value="Tyrosine_recombinase_XerCD"/>
</dbReference>
<feature type="active site" evidence="11">
    <location>
        <position position="248"/>
    </location>
</feature>
<dbReference type="eggNOG" id="COG4973">
    <property type="taxonomic scope" value="Bacteria"/>
</dbReference>
<proteinExistence type="inferred from homology"/>
<keyword evidence="6 11" id="KW-0159">Chromosome partition</keyword>
<dbReference type="EMBL" id="AAVT01000001">
    <property type="protein sequence ID" value="EAW32744.1"/>
    <property type="molecule type" value="Genomic_DNA"/>
</dbReference>
<feature type="domain" description="Core-binding (CB)" evidence="13">
    <location>
        <begin position="11"/>
        <end position="97"/>
    </location>
</feature>
<feature type="active site" evidence="11">
    <location>
        <position position="180"/>
    </location>
</feature>
<feature type="active site" evidence="11">
    <location>
        <position position="156"/>
    </location>
</feature>
<dbReference type="PROSITE" id="PS51898">
    <property type="entry name" value="TYR_RECOMBINASE"/>
    <property type="match status" value="1"/>
</dbReference>
<dbReference type="PROSITE" id="PS51900">
    <property type="entry name" value="CB"/>
    <property type="match status" value="1"/>
</dbReference>
<dbReference type="PANTHER" id="PTHR30349">
    <property type="entry name" value="PHAGE INTEGRASE-RELATED"/>
    <property type="match status" value="1"/>
</dbReference>
<dbReference type="STRING" id="247633.GP2143_15851"/>
<evidence type="ECO:0000256" key="8">
    <source>
        <dbReference type="ARBA" id="ARBA00023125"/>
    </source>
</evidence>
<dbReference type="GO" id="GO:0007059">
    <property type="term" value="P:chromosome segregation"/>
    <property type="evidence" value="ECO:0007669"/>
    <property type="project" value="UniProtKB-UniRule"/>
</dbReference>
<dbReference type="NCBIfam" id="NF040815">
    <property type="entry name" value="recomb_XerA_Arch"/>
    <property type="match status" value="1"/>
</dbReference>
<keyword evidence="10 11" id="KW-0131">Cell cycle</keyword>
<reference evidence="14 15" key="1">
    <citation type="journal article" date="2010" name="J. Bacteriol.">
        <title>Genome sequence of the oligotrophic marine Gammaproteobacterium HTCC2143, isolated from the Oregon Coast.</title>
        <authorList>
            <person name="Oh H.M."/>
            <person name="Kang I."/>
            <person name="Ferriera S."/>
            <person name="Giovannoni S.J."/>
            <person name="Cho J.C."/>
        </authorList>
    </citation>
    <scope>NUCLEOTIDE SEQUENCE [LARGE SCALE GENOMIC DNA]</scope>
    <source>
        <strain evidence="14 15">HTCC2143</strain>
    </source>
</reference>
<dbReference type="InterPro" id="IPR013762">
    <property type="entry name" value="Integrase-like_cat_sf"/>
</dbReference>
<dbReference type="HAMAP" id="MF_01808">
    <property type="entry name" value="Recomb_XerC_XerD"/>
    <property type="match status" value="1"/>
</dbReference>
<keyword evidence="4 11" id="KW-0963">Cytoplasm</keyword>
<dbReference type="SUPFAM" id="SSF56349">
    <property type="entry name" value="DNA breaking-rejoining enzymes"/>
    <property type="match status" value="1"/>
</dbReference>
<dbReference type="InterPro" id="IPR044068">
    <property type="entry name" value="CB"/>
</dbReference>
<feature type="active site" description="O-(3'-phospho-DNA)-tyrosine intermediate" evidence="11">
    <location>
        <position position="283"/>
    </location>
</feature>
<dbReference type="NCBIfam" id="NF001399">
    <property type="entry name" value="PRK00283.1"/>
    <property type="match status" value="1"/>
</dbReference>
<dbReference type="Gene3D" id="1.10.443.10">
    <property type="entry name" value="Intergrase catalytic core"/>
    <property type="match status" value="1"/>
</dbReference>
<protein>
    <recommendedName>
        <fullName evidence="3 11">Tyrosine recombinase XerC</fullName>
    </recommendedName>
</protein>
<name>A0Y9E0_9GAMM</name>
<dbReference type="InterPro" id="IPR002104">
    <property type="entry name" value="Integrase_catalytic"/>
</dbReference>
<keyword evidence="7 11" id="KW-0229">DNA integration</keyword>
<evidence type="ECO:0000259" key="12">
    <source>
        <dbReference type="PROSITE" id="PS51898"/>
    </source>
</evidence>
<dbReference type="Gene3D" id="1.10.150.130">
    <property type="match status" value="1"/>
</dbReference>
<organism evidence="14 15">
    <name type="scientific">marine gamma proteobacterium HTCC2143</name>
    <dbReference type="NCBI Taxonomy" id="247633"/>
    <lineage>
        <taxon>Bacteria</taxon>
        <taxon>Pseudomonadati</taxon>
        <taxon>Pseudomonadota</taxon>
        <taxon>Gammaproteobacteria</taxon>
        <taxon>Cellvibrionales</taxon>
        <taxon>Spongiibacteraceae</taxon>
        <taxon>BD1-7 clade</taxon>
    </lineage>
</organism>
<evidence type="ECO:0000313" key="14">
    <source>
        <dbReference type="EMBL" id="EAW32744.1"/>
    </source>
</evidence>
<dbReference type="InterPro" id="IPR011010">
    <property type="entry name" value="DNA_brk_join_enz"/>
</dbReference>
<evidence type="ECO:0000256" key="9">
    <source>
        <dbReference type="ARBA" id="ARBA00023172"/>
    </source>
</evidence>
<evidence type="ECO:0000256" key="4">
    <source>
        <dbReference type="ARBA" id="ARBA00022490"/>
    </source>
</evidence>
<comment type="subunit">
    <text evidence="11">Forms a cyclic heterotetrameric complex composed of two molecules of XerC and two molecules of XerD.</text>
</comment>
<accession>A0Y9E0</accession>
<dbReference type="Proteomes" id="UP000004931">
    <property type="component" value="Unassembled WGS sequence"/>
</dbReference>
<evidence type="ECO:0000256" key="2">
    <source>
        <dbReference type="ARBA" id="ARBA00006657"/>
    </source>
</evidence>
<evidence type="ECO:0000256" key="10">
    <source>
        <dbReference type="ARBA" id="ARBA00023306"/>
    </source>
</evidence>
<evidence type="ECO:0000256" key="7">
    <source>
        <dbReference type="ARBA" id="ARBA00022908"/>
    </source>
</evidence>
<feature type="domain" description="Tyr recombinase" evidence="12">
    <location>
        <begin position="117"/>
        <end position="296"/>
    </location>
</feature>
<comment type="caution">
    <text evidence="14">The sequence shown here is derived from an EMBL/GenBank/DDBJ whole genome shotgun (WGS) entry which is preliminary data.</text>
</comment>
<dbReference type="GO" id="GO:0003677">
    <property type="term" value="F:DNA binding"/>
    <property type="evidence" value="ECO:0007669"/>
    <property type="project" value="UniProtKB-UniRule"/>
</dbReference>
<dbReference type="CDD" id="cd00798">
    <property type="entry name" value="INT_XerDC_C"/>
    <property type="match status" value="1"/>
</dbReference>
<dbReference type="NCBIfam" id="TIGR02224">
    <property type="entry name" value="recomb_XerC"/>
    <property type="match status" value="1"/>
</dbReference>
<dbReference type="GO" id="GO:0005737">
    <property type="term" value="C:cytoplasm"/>
    <property type="evidence" value="ECO:0007669"/>
    <property type="project" value="UniProtKB-SubCell"/>
</dbReference>
<keyword evidence="15" id="KW-1185">Reference proteome</keyword>
<gene>
    <name evidence="11" type="primary">xerC</name>
    <name evidence="14" type="ORF">GP2143_15851</name>
</gene>
<dbReference type="GO" id="GO:0006313">
    <property type="term" value="P:DNA transposition"/>
    <property type="evidence" value="ECO:0007669"/>
    <property type="project" value="UniProtKB-UniRule"/>
</dbReference>
<evidence type="ECO:0000256" key="5">
    <source>
        <dbReference type="ARBA" id="ARBA00022618"/>
    </source>
</evidence>
<evidence type="ECO:0000256" key="6">
    <source>
        <dbReference type="ARBA" id="ARBA00022829"/>
    </source>
</evidence>
<keyword evidence="9 11" id="KW-0233">DNA recombination</keyword>
<evidence type="ECO:0000256" key="11">
    <source>
        <dbReference type="HAMAP-Rule" id="MF_01808"/>
    </source>
</evidence>
<evidence type="ECO:0000256" key="1">
    <source>
        <dbReference type="ARBA" id="ARBA00004496"/>
    </source>
</evidence>
<dbReference type="Pfam" id="PF00589">
    <property type="entry name" value="Phage_integrase"/>
    <property type="match status" value="1"/>
</dbReference>
<dbReference type="AlphaFoldDB" id="A0Y9E0"/>
<evidence type="ECO:0000313" key="15">
    <source>
        <dbReference type="Proteomes" id="UP000004931"/>
    </source>
</evidence>
<dbReference type="Pfam" id="PF02899">
    <property type="entry name" value="Phage_int_SAM_1"/>
    <property type="match status" value="1"/>
</dbReference>
<dbReference type="InterPro" id="IPR004107">
    <property type="entry name" value="Integrase_SAM-like_N"/>
</dbReference>
<dbReference type="GO" id="GO:0051301">
    <property type="term" value="P:cell division"/>
    <property type="evidence" value="ECO:0007669"/>
    <property type="project" value="UniProtKB-UniRule"/>
</dbReference>
<dbReference type="InterPro" id="IPR011931">
    <property type="entry name" value="Recomb_XerC"/>
</dbReference>
<keyword evidence="5 11" id="KW-0132">Cell division</keyword>
<evidence type="ECO:0000259" key="13">
    <source>
        <dbReference type="PROSITE" id="PS51900"/>
    </source>
</evidence>
<dbReference type="InterPro" id="IPR010998">
    <property type="entry name" value="Integrase_recombinase_N"/>
</dbReference>
<comment type="subcellular location">
    <subcellularLocation>
        <location evidence="1 11">Cytoplasm</location>
    </subcellularLocation>
</comment>
<keyword evidence="8 11" id="KW-0238">DNA-binding</keyword>
<sequence>MPSEPIMSSDDRWQTAIDSFLTYQEVARQLSPHTLSNYRRDLEKFADYCRHRAIVDHHHAHNSDVRQWIALLHRNGLSGTSLSRSLSSLRSFYKYSNKQGGDHNPAIGIKAPRGEKRLPKTLDIDSMQQFLSIDGDDWLTVRDRAILELFYSSGLRLSELVDMDTEDFDLQNGLIIVTGKGRKTRTLPVGSHAIAALKNWFSVRSDAHPINNAAFVSAKGTRLGQRGIQQRLKKYSLQQGLGQKIHPHMLRHSFASHMLESSGDLRAVQELLGHANITTTQVYTHLDFQHLAKVYDTAHPRAVRKKPKESAP</sequence>
<dbReference type="InterPro" id="IPR023009">
    <property type="entry name" value="Tyrosine_recombinase_XerC/XerD"/>
</dbReference>
<evidence type="ECO:0000256" key="3">
    <source>
        <dbReference type="ARBA" id="ARBA00015804"/>
    </source>
</evidence>
<comment type="function">
    <text evidence="11">Site-specific tyrosine recombinase, which acts by catalyzing the cutting and rejoining of the recombining DNA molecules. The XerC-XerD complex is essential to convert dimers of the bacterial chromosome into monomers to permit their segregation at cell division. It also contributes to the segregational stability of plasmids.</text>
</comment>
<feature type="active site" evidence="11">
    <location>
        <position position="251"/>
    </location>
</feature>
<comment type="similarity">
    <text evidence="2 11">Belongs to the 'phage' integrase family. XerC subfamily.</text>
</comment>
<feature type="active site" evidence="11">
    <location>
        <position position="274"/>
    </location>
</feature>